<comment type="similarity">
    <text evidence="1">Belongs to the glycosyl hydrolase 35 family.</text>
</comment>
<evidence type="ECO:0000313" key="3">
    <source>
        <dbReference type="EMBL" id="KAK7691719.1"/>
    </source>
</evidence>
<dbReference type="SUPFAM" id="SSF51445">
    <property type="entry name" value="(Trans)glycosidases"/>
    <property type="match status" value="1"/>
</dbReference>
<dbReference type="GO" id="GO:0004553">
    <property type="term" value="F:hydrolase activity, hydrolyzing O-glycosyl compounds"/>
    <property type="evidence" value="ECO:0007669"/>
    <property type="project" value="InterPro"/>
</dbReference>
<comment type="caution">
    <text evidence="3">The sequence shown here is derived from an EMBL/GenBank/DDBJ whole genome shotgun (WGS) entry which is preliminary data.</text>
</comment>
<reference evidence="3 4" key="1">
    <citation type="submission" date="2022-09" db="EMBL/GenBank/DDBJ databases">
        <authorList>
            <person name="Palmer J.M."/>
        </authorList>
    </citation>
    <scope>NUCLEOTIDE SEQUENCE [LARGE SCALE GENOMIC DNA]</scope>
    <source>
        <strain evidence="3 4">DSM 7382</strain>
    </source>
</reference>
<dbReference type="PANTHER" id="PTHR23421">
    <property type="entry name" value="BETA-GALACTOSIDASE RELATED"/>
    <property type="match status" value="1"/>
</dbReference>
<dbReference type="AlphaFoldDB" id="A0AAW0GQ72"/>
<proteinExistence type="inferred from homology"/>
<dbReference type="EMBL" id="JASBNA010000005">
    <property type="protein sequence ID" value="KAK7691719.1"/>
    <property type="molecule type" value="Genomic_DNA"/>
</dbReference>
<dbReference type="Pfam" id="PF01301">
    <property type="entry name" value="Glyco_hydro_35"/>
    <property type="match status" value="1"/>
</dbReference>
<sequence>MFVVHENSISSLDGGGFPGWLTNIPAKARTNQTGYTTAWTPYIKAVAKFIEPHQYPDGPIIVVQSENELPTSTPGDPGRTEYMQELEDTLRLNGVNKVPLTSNDPFHTGAYATGPGAVDLYTFDSYPQGFDCSNPTAWPEVNTTDQTSDHQRFNPDELWAASEFQGGVSDVWGGPGYDACFIMTNEQFANVHYKVLVSGIPREYLTN</sequence>
<accession>A0AAW0GQ72</accession>
<evidence type="ECO:0000256" key="1">
    <source>
        <dbReference type="ARBA" id="ARBA00009809"/>
    </source>
</evidence>
<keyword evidence="4" id="KW-1185">Reference proteome</keyword>
<dbReference type="Proteomes" id="UP001385951">
    <property type="component" value="Unassembled WGS sequence"/>
</dbReference>
<dbReference type="GO" id="GO:0005975">
    <property type="term" value="P:carbohydrate metabolic process"/>
    <property type="evidence" value="ECO:0007669"/>
    <property type="project" value="InterPro"/>
</dbReference>
<name>A0AAW0GQ72_9APHY</name>
<feature type="domain" description="Glycoside hydrolase 35 catalytic" evidence="2">
    <location>
        <begin position="12"/>
        <end position="194"/>
    </location>
</feature>
<dbReference type="Gene3D" id="3.20.20.80">
    <property type="entry name" value="Glycosidases"/>
    <property type="match status" value="1"/>
</dbReference>
<dbReference type="InterPro" id="IPR001944">
    <property type="entry name" value="Glycoside_Hdrlase_35"/>
</dbReference>
<gene>
    <name evidence="3" type="ORF">QCA50_005119</name>
</gene>
<evidence type="ECO:0000259" key="2">
    <source>
        <dbReference type="Pfam" id="PF01301"/>
    </source>
</evidence>
<protein>
    <recommendedName>
        <fullName evidence="2">Glycoside hydrolase 35 catalytic domain-containing protein</fullName>
    </recommendedName>
</protein>
<organism evidence="3 4">
    <name type="scientific">Cerrena zonata</name>
    <dbReference type="NCBI Taxonomy" id="2478898"/>
    <lineage>
        <taxon>Eukaryota</taxon>
        <taxon>Fungi</taxon>
        <taxon>Dikarya</taxon>
        <taxon>Basidiomycota</taxon>
        <taxon>Agaricomycotina</taxon>
        <taxon>Agaricomycetes</taxon>
        <taxon>Polyporales</taxon>
        <taxon>Cerrenaceae</taxon>
        <taxon>Cerrena</taxon>
    </lineage>
</organism>
<evidence type="ECO:0000313" key="4">
    <source>
        <dbReference type="Proteomes" id="UP001385951"/>
    </source>
</evidence>
<dbReference type="InterPro" id="IPR031330">
    <property type="entry name" value="Gly_Hdrlase_35_cat"/>
</dbReference>
<dbReference type="InterPro" id="IPR017853">
    <property type="entry name" value="GH"/>
</dbReference>